<comment type="caution">
    <text evidence="1">The sequence shown here is derived from an EMBL/GenBank/DDBJ whole genome shotgun (WGS) entry which is preliminary data.</text>
</comment>
<name>A0ACB9XSG0_CHAAC</name>
<feature type="non-terminal residue" evidence="1">
    <location>
        <position position="55"/>
    </location>
</feature>
<proteinExistence type="predicted"/>
<gene>
    <name evidence="1" type="ORF">KUCAC02_023421</name>
</gene>
<sequence length="55" mass="6280">EETGKHRLKPSSSISQLFNPVNDGLYRRREHKEIKRGDATVCESRLPVSAEATRE</sequence>
<accession>A0ACB9XSG0</accession>
<keyword evidence="2" id="KW-1185">Reference proteome</keyword>
<organism evidence="1 2">
    <name type="scientific">Chaenocephalus aceratus</name>
    <name type="common">Blackfin icefish</name>
    <name type="synonym">Chaenichthys aceratus</name>
    <dbReference type="NCBI Taxonomy" id="36190"/>
    <lineage>
        <taxon>Eukaryota</taxon>
        <taxon>Metazoa</taxon>
        <taxon>Chordata</taxon>
        <taxon>Craniata</taxon>
        <taxon>Vertebrata</taxon>
        <taxon>Euteleostomi</taxon>
        <taxon>Actinopterygii</taxon>
        <taxon>Neopterygii</taxon>
        <taxon>Teleostei</taxon>
        <taxon>Neoteleostei</taxon>
        <taxon>Acanthomorphata</taxon>
        <taxon>Eupercaria</taxon>
        <taxon>Perciformes</taxon>
        <taxon>Notothenioidei</taxon>
        <taxon>Channichthyidae</taxon>
        <taxon>Chaenocephalus</taxon>
    </lineage>
</organism>
<dbReference type="Proteomes" id="UP001057452">
    <property type="component" value="Chromosome 4"/>
</dbReference>
<protein>
    <submittedName>
        <fullName evidence="1">Uncharacterized protein</fullName>
    </submittedName>
</protein>
<evidence type="ECO:0000313" key="1">
    <source>
        <dbReference type="EMBL" id="KAI4829379.1"/>
    </source>
</evidence>
<dbReference type="EMBL" id="CM043788">
    <property type="protein sequence ID" value="KAI4829379.1"/>
    <property type="molecule type" value="Genomic_DNA"/>
</dbReference>
<reference evidence="1" key="1">
    <citation type="submission" date="2022-05" db="EMBL/GenBank/DDBJ databases">
        <title>Chromosome-level genome of Chaenocephalus aceratus.</title>
        <authorList>
            <person name="Park H."/>
        </authorList>
    </citation>
    <scope>NUCLEOTIDE SEQUENCE</scope>
    <source>
        <strain evidence="1">KU_202001</strain>
    </source>
</reference>
<feature type="non-terminal residue" evidence="1">
    <location>
        <position position="1"/>
    </location>
</feature>
<evidence type="ECO:0000313" key="2">
    <source>
        <dbReference type="Proteomes" id="UP001057452"/>
    </source>
</evidence>